<dbReference type="PANTHER" id="PTHR43107">
    <property type="entry name" value="LONG-CHAIN FATTY ACID TRANSPORT PROTEIN"/>
    <property type="match status" value="1"/>
</dbReference>
<dbReference type="Pfam" id="PF00501">
    <property type="entry name" value="AMP-binding"/>
    <property type="match status" value="1"/>
</dbReference>
<dbReference type="Gene3D" id="3.30.300.30">
    <property type="match status" value="1"/>
</dbReference>
<evidence type="ECO:0000256" key="7">
    <source>
        <dbReference type="ARBA" id="ARBA00022741"/>
    </source>
</evidence>
<keyword evidence="8" id="KW-0443">Lipid metabolism</keyword>
<comment type="caution">
    <text evidence="19">The sequence shown here is derived from an EMBL/GenBank/DDBJ whole genome shotgun (WGS) entry which is preliminary data.</text>
</comment>
<keyword evidence="20" id="KW-1185">Reference proteome</keyword>
<evidence type="ECO:0000259" key="18">
    <source>
        <dbReference type="Pfam" id="PF13193"/>
    </source>
</evidence>
<gene>
    <name evidence="19" type="ORF">GDO81_020950</name>
</gene>
<comment type="catalytic activity">
    <reaction evidence="14">
        <text>a very long-chain fatty acid + ATP + CoA = a very long-chain fatty acyl-CoA + AMP + diphosphate</text>
        <dbReference type="Rhea" id="RHEA:54536"/>
        <dbReference type="ChEBI" id="CHEBI:30616"/>
        <dbReference type="ChEBI" id="CHEBI:33019"/>
        <dbReference type="ChEBI" id="CHEBI:57287"/>
        <dbReference type="ChEBI" id="CHEBI:58950"/>
        <dbReference type="ChEBI" id="CHEBI:138261"/>
        <dbReference type="ChEBI" id="CHEBI:456215"/>
    </reaction>
    <physiologicalReaction direction="left-to-right" evidence="14">
        <dbReference type="Rhea" id="RHEA:54537"/>
    </physiologicalReaction>
</comment>
<dbReference type="PANTHER" id="PTHR43107:SF12">
    <property type="entry name" value="LONG-CHAIN FATTY ACID TRANSPORT PROTEIN 3"/>
    <property type="match status" value="1"/>
</dbReference>
<dbReference type="SUPFAM" id="SSF56801">
    <property type="entry name" value="Acetyl-CoA synthetase-like"/>
    <property type="match status" value="1"/>
</dbReference>
<evidence type="ECO:0000256" key="4">
    <source>
        <dbReference type="ARBA" id="ARBA00022475"/>
    </source>
</evidence>
<feature type="domain" description="AMP-binding enzyme C-terminal" evidence="18">
    <location>
        <begin position="523"/>
        <end position="599"/>
    </location>
</feature>
<evidence type="ECO:0000256" key="15">
    <source>
        <dbReference type="ARBA" id="ARBA00041297"/>
    </source>
</evidence>
<feature type="domain" description="AMP-dependent synthetase/ligase" evidence="17">
    <location>
        <begin position="61"/>
        <end position="373"/>
    </location>
</feature>
<evidence type="ECO:0000256" key="13">
    <source>
        <dbReference type="ARBA" id="ARBA00026121"/>
    </source>
</evidence>
<sequence>MALWLVLVLLPVLVLWLWPRGPLRLRLLLEDARFSLQAARLKRSVQGWLRQGALSLPGLFQLQLRSRPDSVFLRYRDESVTYRQLEAQSNRAARALLSCGRLPPGAPVALLLGNEPRFLAAWFSVYKLRLVAAFLNTNVRRGALTHCLQTCGARGLITSPELLDAVLEILPELQDMEITVWVMGPGQFPPGVINLHNLMEEASENPLPCETETPINLLDTAICIFTSGTTGLPKAARISHLKTLMCCAFYHLCGGCSDDVIYMSLPLYHKSGALLGVGGCIGIGASLVLKERFSASQFWSDCRRYEVTIFQYIGELCRYLTNQPQNEDECRHKVRLAAGSGLRPDVWKEFSRRFGKIKIFETYGMTEFNITFLNYTGNPGAVGRGTFLYKRFCPFELIRYDTQQGEPIRDGAGRCHRTSTGLCSLVYILPLFAVLRSLQTLVCVCAGETGLLISPVTPTSPFLGYVGSRELSEKKLLRDVFQLGDCYFNTGDLMMQDDLGYVYFRDRTGDTFRWKGENVATTEVSEIMSALDGFQEVNVYGVSIPGHEGRTGMAAVTLRPGHQLDLEQVFSHVKEFLPPYARPRFLRVMDHMESTGTFKQQKHRLVQEGFSPEHIQDPLYLLDEAACTYRPLTEDLYNRIMTSDLRL</sequence>
<dbReference type="AlphaFoldDB" id="A0AAV6Z8A7"/>
<evidence type="ECO:0000256" key="10">
    <source>
        <dbReference type="ARBA" id="ARBA00023055"/>
    </source>
</evidence>
<comment type="catalytic activity">
    <reaction evidence="16">
        <text>tetracosanoate + ATP + CoA = tetracosanoyl-CoA + AMP + diphosphate</text>
        <dbReference type="Rhea" id="RHEA:33639"/>
        <dbReference type="ChEBI" id="CHEBI:30616"/>
        <dbReference type="ChEBI" id="CHEBI:31014"/>
        <dbReference type="ChEBI" id="CHEBI:33019"/>
        <dbReference type="ChEBI" id="CHEBI:57287"/>
        <dbReference type="ChEBI" id="CHEBI:65052"/>
        <dbReference type="ChEBI" id="CHEBI:456215"/>
    </reaction>
    <physiologicalReaction direction="left-to-right" evidence="16">
        <dbReference type="Rhea" id="RHEA:33640"/>
    </physiologicalReaction>
</comment>
<evidence type="ECO:0000313" key="19">
    <source>
        <dbReference type="EMBL" id="KAG8545386.1"/>
    </source>
</evidence>
<evidence type="ECO:0000256" key="1">
    <source>
        <dbReference type="ARBA" id="ARBA00004651"/>
    </source>
</evidence>
<dbReference type="GO" id="GO:0005886">
    <property type="term" value="C:plasma membrane"/>
    <property type="evidence" value="ECO:0007669"/>
    <property type="project" value="UniProtKB-SubCell"/>
</dbReference>
<keyword evidence="5" id="KW-0436">Ligase</keyword>
<evidence type="ECO:0000256" key="2">
    <source>
        <dbReference type="ARBA" id="ARBA00006432"/>
    </source>
</evidence>
<dbReference type="GO" id="GO:0000166">
    <property type="term" value="F:nucleotide binding"/>
    <property type="evidence" value="ECO:0007669"/>
    <property type="project" value="UniProtKB-KW"/>
</dbReference>
<dbReference type="GO" id="GO:0005789">
    <property type="term" value="C:endoplasmic reticulum membrane"/>
    <property type="evidence" value="ECO:0007669"/>
    <property type="project" value="TreeGrafter"/>
</dbReference>
<reference evidence="19" key="1">
    <citation type="thesis" date="2020" institute="ProQuest LLC" country="789 East Eisenhower Parkway, Ann Arbor, MI, USA">
        <title>Comparative Genomics and Chromosome Evolution.</title>
        <authorList>
            <person name="Mudd A.B."/>
        </authorList>
    </citation>
    <scope>NUCLEOTIDE SEQUENCE</scope>
    <source>
        <strain evidence="19">237g6f4</strain>
        <tissue evidence="19">Blood</tissue>
    </source>
</reference>
<keyword evidence="11" id="KW-0472">Membrane</keyword>
<keyword evidence="6" id="KW-0812">Transmembrane</keyword>
<dbReference type="FunFam" id="3.40.50.12780:FF:000005">
    <property type="entry name" value="Solute carrier family 27 member 6"/>
    <property type="match status" value="1"/>
</dbReference>
<dbReference type="GO" id="GO:0004467">
    <property type="term" value="F:long-chain fatty acid-CoA ligase activity"/>
    <property type="evidence" value="ECO:0007669"/>
    <property type="project" value="UniProtKB-EC"/>
</dbReference>
<organism evidence="19 20">
    <name type="scientific">Engystomops pustulosus</name>
    <name type="common">Tungara frog</name>
    <name type="synonym">Physalaemus pustulosus</name>
    <dbReference type="NCBI Taxonomy" id="76066"/>
    <lineage>
        <taxon>Eukaryota</taxon>
        <taxon>Metazoa</taxon>
        <taxon>Chordata</taxon>
        <taxon>Craniata</taxon>
        <taxon>Vertebrata</taxon>
        <taxon>Euteleostomi</taxon>
        <taxon>Amphibia</taxon>
        <taxon>Batrachia</taxon>
        <taxon>Anura</taxon>
        <taxon>Neobatrachia</taxon>
        <taxon>Hyloidea</taxon>
        <taxon>Leptodactylidae</taxon>
        <taxon>Leiuperinae</taxon>
        <taxon>Engystomops</taxon>
    </lineage>
</organism>
<protein>
    <recommendedName>
        <fullName evidence="13">long-chain-fatty-acid--CoA ligase</fullName>
        <ecNumber evidence="13">6.2.1.3</ecNumber>
    </recommendedName>
    <alternativeName>
        <fullName evidence="15">Long-chain-fatty-acid--CoA ligase</fullName>
    </alternativeName>
</protein>
<proteinExistence type="inferred from homology"/>
<name>A0AAV6Z8A7_ENGPU</name>
<keyword evidence="3" id="KW-0813">Transport</keyword>
<comment type="catalytic activity">
    <reaction evidence="12">
        <text>a long-chain fatty acid + ATP + CoA = a long-chain fatty acyl-CoA + AMP + diphosphate</text>
        <dbReference type="Rhea" id="RHEA:15421"/>
        <dbReference type="ChEBI" id="CHEBI:30616"/>
        <dbReference type="ChEBI" id="CHEBI:33019"/>
        <dbReference type="ChEBI" id="CHEBI:57287"/>
        <dbReference type="ChEBI" id="CHEBI:57560"/>
        <dbReference type="ChEBI" id="CHEBI:83139"/>
        <dbReference type="ChEBI" id="CHEBI:456215"/>
        <dbReference type="EC" id="6.2.1.3"/>
    </reaction>
    <physiologicalReaction direction="left-to-right" evidence="12">
        <dbReference type="Rhea" id="RHEA:15422"/>
    </physiologicalReaction>
</comment>
<dbReference type="EC" id="6.2.1.3" evidence="13"/>
<dbReference type="EMBL" id="WNYA01001642">
    <property type="protein sequence ID" value="KAG8545386.1"/>
    <property type="molecule type" value="Genomic_DNA"/>
</dbReference>
<keyword evidence="9" id="KW-1133">Transmembrane helix</keyword>
<dbReference type="Proteomes" id="UP000824782">
    <property type="component" value="Unassembled WGS sequence"/>
</dbReference>
<evidence type="ECO:0000256" key="9">
    <source>
        <dbReference type="ARBA" id="ARBA00022989"/>
    </source>
</evidence>
<keyword evidence="4" id="KW-1003">Cell membrane</keyword>
<dbReference type="GO" id="GO:0006869">
    <property type="term" value="P:lipid transport"/>
    <property type="evidence" value="ECO:0007669"/>
    <property type="project" value="UniProtKB-KW"/>
</dbReference>
<comment type="subcellular location">
    <subcellularLocation>
        <location evidence="1">Cell membrane</location>
        <topology evidence="1">Multi-pass membrane protein</topology>
    </subcellularLocation>
</comment>
<dbReference type="Pfam" id="PF13193">
    <property type="entry name" value="AMP-binding_C"/>
    <property type="match status" value="1"/>
</dbReference>
<evidence type="ECO:0000256" key="3">
    <source>
        <dbReference type="ARBA" id="ARBA00022448"/>
    </source>
</evidence>
<keyword evidence="8" id="KW-0276">Fatty acid metabolism</keyword>
<dbReference type="InterPro" id="IPR045851">
    <property type="entry name" value="AMP-bd_C_sf"/>
</dbReference>
<evidence type="ECO:0000256" key="16">
    <source>
        <dbReference type="ARBA" id="ARBA00048666"/>
    </source>
</evidence>
<dbReference type="Gene3D" id="3.40.50.12780">
    <property type="entry name" value="N-terminal domain of ligase-like"/>
    <property type="match status" value="1"/>
</dbReference>
<dbReference type="FunFam" id="3.30.300.30:FF:000002">
    <property type="entry name" value="Long-chain fatty acid transport protein 1"/>
    <property type="match status" value="1"/>
</dbReference>
<evidence type="ECO:0000256" key="6">
    <source>
        <dbReference type="ARBA" id="ARBA00022692"/>
    </source>
</evidence>
<comment type="similarity">
    <text evidence="2">Belongs to the ATP-dependent AMP-binding enzyme family.</text>
</comment>
<evidence type="ECO:0000256" key="12">
    <source>
        <dbReference type="ARBA" id="ARBA00024484"/>
    </source>
</evidence>
<evidence type="ECO:0000256" key="5">
    <source>
        <dbReference type="ARBA" id="ARBA00022598"/>
    </source>
</evidence>
<dbReference type="InterPro" id="IPR042099">
    <property type="entry name" value="ANL_N_sf"/>
</dbReference>
<keyword evidence="7" id="KW-0547">Nucleotide-binding</keyword>
<keyword evidence="10" id="KW-0445">Lipid transport</keyword>
<evidence type="ECO:0000313" key="20">
    <source>
        <dbReference type="Proteomes" id="UP000824782"/>
    </source>
</evidence>
<accession>A0AAV6Z8A7</accession>
<evidence type="ECO:0000256" key="11">
    <source>
        <dbReference type="ARBA" id="ARBA00023136"/>
    </source>
</evidence>
<dbReference type="InterPro" id="IPR000873">
    <property type="entry name" value="AMP-dep_synth/lig_dom"/>
</dbReference>
<evidence type="ECO:0000256" key="14">
    <source>
        <dbReference type="ARBA" id="ARBA00036527"/>
    </source>
</evidence>
<evidence type="ECO:0000256" key="8">
    <source>
        <dbReference type="ARBA" id="ARBA00022832"/>
    </source>
</evidence>
<evidence type="ECO:0000259" key="17">
    <source>
        <dbReference type="Pfam" id="PF00501"/>
    </source>
</evidence>
<dbReference type="InterPro" id="IPR025110">
    <property type="entry name" value="AMP-bd_C"/>
</dbReference>